<feature type="compositionally biased region" description="Basic and acidic residues" evidence="1">
    <location>
        <begin position="388"/>
        <end position="400"/>
    </location>
</feature>
<dbReference type="CDD" id="cd06222">
    <property type="entry name" value="RNase_H_like"/>
    <property type="match status" value="1"/>
</dbReference>
<dbReference type="AlphaFoldDB" id="A0A6A2XUW4"/>
<feature type="domain" description="Reverse transcriptase" evidence="2">
    <location>
        <begin position="707"/>
        <end position="835"/>
    </location>
</feature>
<feature type="region of interest" description="Disordered" evidence="1">
    <location>
        <begin position="119"/>
        <end position="145"/>
    </location>
</feature>
<dbReference type="InterPro" id="IPR002156">
    <property type="entry name" value="RNaseH_domain"/>
</dbReference>
<evidence type="ECO:0000313" key="4">
    <source>
        <dbReference type="EMBL" id="KAE8657874.1"/>
    </source>
</evidence>
<dbReference type="PANTHER" id="PTHR33116">
    <property type="entry name" value="REVERSE TRANSCRIPTASE ZINC-BINDING DOMAIN-CONTAINING PROTEIN-RELATED-RELATED"/>
    <property type="match status" value="1"/>
</dbReference>
<dbReference type="EMBL" id="VEPZ02001749">
    <property type="protein sequence ID" value="KAE8657874.1"/>
    <property type="molecule type" value="Genomic_DNA"/>
</dbReference>
<accession>A0A6A2XUW4</accession>
<organism evidence="4 5">
    <name type="scientific">Hibiscus syriacus</name>
    <name type="common">Rose of Sharon</name>
    <dbReference type="NCBI Taxonomy" id="106335"/>
    <lineage>
        <taxon>Eukaryota</taxon>
        <taxon>Viridiplantae</taxon>
        <taxon>Streptophyta</taxon>
        <taxon>Embryophyta</taxon>
        <taxon>Tracheophyta</taxon>
        <taxon>Spermatophyta</taxon>
        <taxon>Magnoliopsida</taxon>
        <taxon>eudicotyledons</taxon>
        <taxon>Gunneridae</taxon>
        <taxon>Pentapetalae</taxon>
        <taxon>rosids</taxon>
        <taxon>malvids</taxon>
        <taxon>Malvales</taxon>
        <taxon>Malvaceae</taxon>
        <taxon>Malvoideae</taxon>
        <taxon>Hibiscus</taxon>
    </lineage>
</organism>
<dbReference type="PANTHER" id="PTHR33116:SF86">
    <property type="entry name" value="REVERSE TRANSCRIPTASE DOMAIN-CONTAINING PROTEIN"/>
    <property type="match status" value="1"/>
</dbReference>
<evidence type="ECO:0008006" key="6">
    <source>
        <dbReference type="Google" id="ProtNLM"/>
    </source>
</evidence>
<evidence type="ECO:0000256" key="1">
    <source>
        <dbReference type="SAM" id="MobiDB-lite"/>
    </source>
</evidence>
<dbReference type="GO" id="GO:0003676">
    <property type="term" value="F:nucleic acid binding"/>
    <property type="evidence" value="ECO:0007669"/>
    <property type="project" value="InterPro"/>
</dbReference>
<dbReference type="InterPro" id="IPR036397">
    <property type="entry name" value="RNaseH_sf"/>
</dbReference>
<evidence type="ECO:0000313" key="5">
    <source>
        <dbReference type="Proteomes" id="UP000436088"/>
    </source>
</evidence>
<dbReference type="Proteomes" id="UP000436088">
    <property type="component" value="Unassembled WGS sequence"/>
</dbReference>
<feature type="region of interest" description="Disordered" evidence="1">
    <location>
        <begin position="388"/>
        <end position="421"/>
    </location>
</feature>
<reference evidence="4" key="1">
    <citation type="submission" date="2019-09" db="EMBL/GenBank/DDBJ databases">
        <title>Draft genome information of white flower Hibiscus syriacus.</title>
        <authorList>
            <person name="Kim Y.-M."/>
        </authorList>
    </citation>
    <scope>NUCLEOTIDE SEQUENCE [LARGE SCALE GENOMIC DNA]</scope>
    <source>
        <strain evidence="4">YM2019G1</strain>
    </source>
</reference>
<dbReference type="GO" id="GO:0004523">
    <property type="term" value="F:RNA-DNA hybrid ribonuclease activity"/>
    <property type="evidence" value="ECO:0007669"/>
    <property type="project" value="InterPro"/>
</dbReference>
<evidence type="ECO:0000259" key="2">
    <source>
        <dbReference type="Pfam" id="PF00078"/>
    </source>
</evidence>
<dbReference type="SUPFAM" id="SSF56672">
    <property type="entry name" value="DNA/RNA polymerases"/>
    <property type="match status" value="1"/>
</dbReference>
<dbReference type="Gene3D" id="3.30.420.10">
    <property type="entry name" value="Ribonuclease H-like superfamily/Ribonuclease H"/>
    <property type="match status" value="1"/>
</dbReference>
<dbReference type="Pfam" id="PF13456">
    <property type="entry name" value="RVT_3"/>
    <property type="match status" value="1"/>
</dbReference>
<gene>
    <name evidence="4" type="ORF">F3Y22_tig00116976pilonHSYRG00014</name>
</gene>
<evidence type="ECO:0000259" key="3">
    <source>
        <dbReference type="Pfam" id="PF13456"/>
    </source>
</evidence>
<proteinExistence type="predicted"/>
<sequence>MSTGAVFSERIFSPFSLSFFFEMGHWSVSTVSSMVSHGSLVVEFHFWSSKRLSSLKVRSFLCQVLRLLGFDSCSKSKSRSRCSFSAEEVEGVLQGKKEGWKKVWEGVWSMRDMGKLSTNKDFGGSSKPKIAGSSDKGLEEGDRSRVSKKRRGVVREIKGWYTITTATIVQQEGYSQCGMGLGYSVYCLVQSASGIGRGLVYLTYYLVQTVGGSGRDLAGDGSSRSSLVEQFEGCGQTYLLEKLWAISCLWGNEEVADLMKHLKFTEEESEDISPPRVITEDDVMEMDKWIVARIIGYKRIDREVFKTLLDKQAIMKRTPWSFEGILLAIAHFDPTLSLEEFDFRPLGVWQLLQFGEWLRVSSIKRPEESSTRRKEWIIYVEGENNGRRATTEPGIEREAEVGSSSSGKRKIGETSKGKRKVKRVNRQVVHISDSTLNSKVASPGAMTILCWNCWGLGNPVTVRELRRLISEKDPMSGWFFWASGTRANTYVCERIDRFVVKIDWRLLFLECFVDTVPTASSDHSVISLSLEGAVTNCLSRRDYFKFDVCWANEDQCRNIVHRVWENNEDSFSVKVGKIGSTLEAGSVTDESCERRRKALVDLKDVMDKDVLFWLQRSEWNGLRMGIDIFGVAMSYFSSLFRSSEADPDEEILQAIARFVSPCDNEMLCRDFSAEEVTIVFSQVNPSKAPGLLNGTMDFNYVNRTIIVLIPKRGLRQGDPLSPYLFLFCAQGLSTLLLKAQGRNEIKGIRASMRGSRITHLLYADDSLLFVKNSAAEVHKVKSILAKYEKASGQKVNYEKSSIYFSPNTPAVDRRTFLSELGVVEATYPGNYLGLPLAVGKGKRATFNFIRDKEEKRIHGWTKRLMSFGGQENSRGWAMVVWDKICQSKNFGGMGFRDLNLFNIALLGNQIWRLIQDKQSLAFKAKEALKEGFFWRVGIDNKARMFEDKWGDVCPIQWNERYMDHAELSVRVTDFMIPGCARWDEPKVVGVLRTEDASQVLNMLIALNCGPTMVADGIWNAVAKAKSKLNGEGFDLFLALFWNIWNRRNNLVHNGDLQSDRDIIINSSNLIGEYKFASNSLWISSDVVLRRPRCWLKPTQDEVKINVDGAFCKASRVATVGIMARDSHGMVIGGLAKKIDPPFTAESTEAIAFTEGIRLASKNGWNNAIIEGDAISITYKLSNKVTKKTQDISTIGLLLNEARLILANLPSVKVHYVCREAIRAFMH</sequence>
<dbReference type="InterPro" id="IPR044730">
    <property type="entry name" value="RNase_H-like_dom_plant"/>
</dbReference>
<comment type="caution">
    <text evidence="4">The sequence shown here is derived from an EMBL/GenBank/DDBJ whole genome shotgun (WGS) entry which is preliminary data.</text>
</comment>
<dbReference type="InterPro" id="IPR043502">
    <property type="entry name" value="DNA/RNA_pol_sf"/>
</dbReference>
<protein>
    <recommendedName>
        <fullName evidence="6">Reverse transcriptase domain-containing protein</fullName>
    </recommendedName>
</protein>
<name>A0A6A2XUW4_HIBSY</name>
<dbReference type="Pfam" id="PF00078">
    <property type="entry name" value="RVT_1"/>
    <property type="match status" value="1"/>
</dbReference>
<dbReference type="InterPro" id="IPR000477">
    <property type="entry name" value="RT_dom"/>
</dbReference>
<keyword evidence="5" id="KW-1185">Reference proteome</keyword>
<feature type="compositionally biased region" description="Basic and acidic residues" evidence="1">
    <location>
        <begin position="136"/>
        <end position="145"/>
    </location>
</feature>
<feature type="domain" description="RNase H type-1" evidence="3">
    <location>
        <begin position="1105"/>
        <end position="1222"/>
    </location>
</feature>